<evidence type="ECO:0000256" key="4">
    <source>
        <dbReference type="ARBA" id="ARBA00022840"/>
    </source>
</evidence>
<feature type="domain" description="GHMP kinase N-terminal" evidence="6">
    <location>
        <begin position="87"/>
        <end position="164"/>
    </location>
</feature>
<dbReference type="PANTHER" id="PTHR32463">
    <property type="entry name" value="L-FUCOSE KINASE"/>
    <property type="match status" value="1"/>
</dbReference>
<reference evidence="8 9" key="1">
    <citation type="submission" date="2014-06" db="EMBL/GenBank/DDBJ databases">
        <authorList>
            <person name="Ngugi D.K."/>
            <person name="Blom J."/>
            <person name="Alam I."/>
            <person name="Rashid M."/>
            <person name="Baalawi W."/>
            <person name="Zhang G."/>
            <person name="Hikmawan T."/>
            <person name="Guan Y."/>
            <person name="Antunes A."/>
            <person name="Siam R."/>
            <person name="El-Dorry H."/>
            <person name="Bajic V."/>
            <person name="Stingl U."/>
        </authorList>
    </citation>
    <scope>NUCLEOTIDE SEQUENCE [LARGE SCALE GENOMIC DNA]</scope>
    <source>
        <strain evidence="8">SCGC AAA799-B03</strain>
    </source>
</reference>
<evidence type="ECO:0000256" key="3">
    <source>
        <dbReference type="ARBA" id="ARBA00022777"/>
    </source>
</evidence>
<dbReference type="EC" id="2.7.1.168" evidence="8"/>
<dbReference type="PIRSF" id="PIRSF036406">
    <property type="entry name" value="Hept_kin"/>
    <property type="match status" value="1"/>
</dbReference>
<organism evidence="8 9">
    <name type="scientific">Marine Group I thaumarchaeote SCGC AAA799-B03</name>
    <dbReference type="NCBI Taxonomy" id="1502289"/>
    <lineage>
        <taxon>Archaea</taxon>
        <taxon>Nitrososphaerota</taxon>
        <taxon>Marine Group I</taxon>
    </lineage>
</organism>
<dbReference type="InterPro" id="IPR020568">
    <property type="entry name" value="Ribosomal_Su5_D2-typ_SF"/>
</dbReference>
<gene>
    <name evidence="8" type="primary">mvk</name>
    <name evidence="8" type="ORF">AAA799B03_00174</name>
</gene>
<sequence length="342" mass="38332">MKNLLIGLSPVRLSFAGGGTDQPEFYEKFGGNVITTSIDKFTYTIIHPRFDNLFQAFSPDFQKYYTASNYEKIVIRDGTEIASSVIKSMKFKKGINVILCSDVPAGSGLGASSSLAVNLVNVISYLKHEKLSESQIAEKAFHIGRKILHWPIGKQDEYISSFGGFNYIKFKKEKVSVVPIKMSKNTQKELEQSLLLFREGNTRNSSKILTKQIQMIKNRNPDTLNSLLNVKDLAKNMYASLKQSDITKFGELLHQGWVAKKKFTKNVSNSRIDKIYDLALKNGALGGKITGAGGGGHMLFYCELSKQKKLEKKLHTLGLERVQFSFYDDGPKIVQTPDMSNF</sequence>
<keyword evidence="2" id="KW-0547">Nucleotide-binding</keyword>
<dbReference type="InterPro" id="IPR052203">
    <property type="entry name" value="GHMP_Kinase-Related"/>
</dbReference>
<evidence type="ECO:0000259" key="7">
    <source>
        <dbReference type="Pfam" id="PF08544"/>
    </source>
</evidence>
<evidence type="ECO:0000259" key="6">
    <source>
        <dbReference type="Pfam" id="PF00288"/>
    </source>
</evidence>
<keyword evidence="4" id="KW-0067">ATP-binding</keyword>
<comment type="caution">
    <text evidence="8">The sequence shown here is derived from an EMBL/GenBank/DDBJ whole genome shotgun (WGS) entry which is preliminary data.</text>
</comment>
<dbReference type="GO" id="GO:0042352">
    <property type="term" value="P:GDP-L-fucose salvage"/>
    <property type="evidence" value="ECO:0007669"/>
    <property type="project" value="TreeGrafter"/>
</dbReference>
<evidence type="ECO:0000256" key="1">
    <source>
        <dbReference type="ARBA" id="ARBA00022679"/>
    </source>
</evidence>
<evidence type="ECO:0000313" key="9">
    <source>
        <dbReference type="Proteomes" id="UP000029384"/>
    </source>
</evidence>
<protein>
    <submittedName>
        <fullName evidence="8">Mevalonate kinase protein</fullName>
        <ecNumber evidence="8">2.7.1.168</ecNumber>
    </submittedName>
</protein>
<accession>A0A087S8U8</accession>
<dbReference type="InterPro" id="IPR013750">
    <property type="entry name" value="GHMP_kinase_C_dom"/>
</dbReference>
<dbReference type="GO" id="GO:0005524">
    <property type="term" value="F:ATP binding"/>
    <property type="evidence" value="ECO:0007669"/>
    <property type="project" value="UniProtKB-KW"/>
</dbReference>
<feature type="domain" description="GHMP kinase C-terminal" evidence="7">
    <location>
        <begin position="238"/>
        <end position="314"/>
    </location>
</feature>
<dbReference type="Pfam" id="PF00288">
    <property type="entry name" value="GHMP_kinases_N"/>
    <property type="match status" value="1"/>
</dbReference>
<dbReference type="SUPFAM" id="SSF54211">
    <property type="entry name" value="Ribosomal protein S5 domain 2-like"/>
    <property type="match status" value="1"/>
</dbReference>
<evidence type="ECO:0000256" key="5">
    <source>
        <dbReference type="ARBA" id="ARBA00038121"/>
    </source>
</evidence>
<dbReference type="Gene3D" id="3.30.230.120">
    <property type="match status" value="1"/>
</dbReference>
<dbReference type="PRINTS" id="PR00960">
    <property type="entry name" value="LMBPPROTEIN"/>
</dbReference>
<proteinExistence type="inferred from homology"/>
<dbReference type="SUPFAM" id="SSF55060">
    <property type="entry name" value="GHMP Kinase, C-terminal domain"/>
    <property type="match status" value="1"/>
</dbReference>
<dbReference type="InterPro" id="IPR014606">
    <property type="entry name" value="Heptose_7-P_kinase"/>
</dbReference>
<dbReference type="PANTHER" id="PTHR32463:SF0">
    <property type="entry name" value="L-FUCOSE KINASE"/>
    <property type="match status" value="1"/>
</dbReference>
<name>A0A087S8U8_9ARCH</name>
<keyword evidence="3 8" id="KW-0418">Kinase</keyword>
<dbReference type="InterPro" id="IPR036554">
    <property type="entry name" value="GHMP_kinase_C_sf"/>
</dbReference>
<dbReference type="Proteomes" id="UP000029384">
    <property type="component" value="Unassembled WGS sequence"/>
</dbReference>
<comment type="similarity">
    <text evidence="5">Belongs to the GHMP kinase family.</text>
</comment>
<dbReference type="GO" id="GO:0050201">
    <property type="term" value="F:fucokinase activity"/>
    <property type="evidence" value="ECO:0007669"/>
    <property type="project" value="TreeGrafter"/>
</dbReference>
<dbReference type="Pfam" id="PF08544">
    <property type="entry name" value="GHMP_kinases_C"/>
    <property type="match status" value="1"/>
</dbReference>
<dbReference type="InterPro" id="IPR001174">
    <property type="entry name" value="HddA/FKP"/>
</dbReference>
<dbReference type="InterPro" id="IPR006204">
    <property type="entry name" value="GHMP_kinase_N_dom"/>
</dbReference>
<keyword evidence="9" id="KW-1185">Reference proteome</keyword>
<evidence type="ECO:0000313" key="8">
    <source>
        <dbReference type="EMBL" id="KFM22152.1"/>
    </source>
</evidence>
<evidence type="ECO:0000256" key="2">
    <source>
        <dbReference type="ARBA" id="ARBA00022741"/>
    </source>
</evidence>
<keyword evidence="1 8" id="KW-0808">Transferase</keyword>
<dbReference type="EMBL" id="JOTA01000003">
    <property type="protein sequence ID" value="KFM22152.1"/>
    <property type="molecule type" value="Genomic_DNA"/>
</dbReference>
<dbReference type="AlphaFoldDB" id="A0A087S8U8"/>